<evidence type="ECO:0000256" key="8">
    <source>
        <dbReference type="ARBA" id="ARBA00022989"/>
    </source>
</evidence>
<keyword evidence="8 14" id="KW-1133">Transmembrane helix</keyword>
<evidence type="ECO:0000256" key="14">
    <source>
        <dbReference type="SAM" id="Phobius"/>
    </source>
</evidence>
<feature type="transmembrane region" description="Helical" evidence="14">
    <location>
        <begin position="12"/>
        <end position="30"/>
    </location>
</feature>
<comment type="subcellular location">
    <subcellularLocation>
        <location evidence="1">Cell membrane</location>
        <topology evidence="1">Multi-pass membrane protein</topology>
    </subcellularLocation>
</comment>
<comment type="caution">
    <text evidence="15">The sequence shown here is derived from an EMBL/GenBank/DDBJ whole genome shotgun (WGS) entry which is preliminary data.</text>
</comment>
<evidence type="ECO:0000256" key="10">
    <source>
        <dbReference type="ARBA" id="ARBA00037387"/>
    </source>
</evidence>
<gene>
    <name evidence="15" type="ORF">ACFSUE_03675</name>
</gene>
<evidence type="ECO:0000256" key="11">
    <source>
        <dbReference type="ARBA" id="ARBA00038218"/>
    </source>
</evidence>
<feature type="transmembrane region" description="Helical" evidence="14">
    <location>
        <begin position="225"/>
        <end position="242"/>
    </location>
</feature>
<dbReference type="EMBL" id="JBHUMQ010000008">
    <property type="protein sequence ID" value="MFD2692730.1"/>
    <property type="molecule type" value="Genomic_DNA"/>
</dbReference>
<dbReference type="InterPro" id="IPR051562">
    <property type="entry name" value="Ascorbate-PTS_EIIC"/>
</dbReference>
<comment type="function">
    <text evidence="10">The phosphoenolpyruvate-dependent sugar phosphotransferase system (sugar PTS), a major carbohydrate active transport system, catalyzes the phosphorylation of incoming sugar substrates concomitantly with their translocation across the cell membrane. The enzyme II UlaABC PTS system is involved in ascorbate transport.</text>
</comment>
<dbReference type="NCBIfam" id="NF006920">
    <property type="entry name" value="PRK09410.1-2"/>
    <property type="match status" value="1"/>
</dbReference>
<dbReference type="InterPro" id="IPR004703">
    <property type="entry name" value="PTS_sugar-sp_permease"/>
</dbReference>
<evidence type="ECO:0000256" key="9">
    <source>
        <dbReference type="ARBA" id="ARBA00023136"/>
    </source>
</evidence>
<name>A0ABW5RZU0_9BACL</name>
<evidence type="ECO:0000256" key="7">
    <source>
        <dbReference type="ARBA" id="ARBA00022692"/>
    </source>
</evidence>
<dbReference type="Pfam" id="PF03611">
    <property type="entry name" value="EIIC-GAT"/>
    <property type="match status" value="1"/>
</dbReference>
<feature type="transmembrane region" description="Helical" evidence="14">
    <location>
        <begin position="317"/>
        <end position="336"/>
    </location>
</feature>
<feature type="transmembrane region" description="Helical" evidence="14">
    <location>
        <begin position="262"/>
        <end position="283"/>
    </location>
</feature>
<sequence length="422" mass="44987">MNSFVQVLIKDVLGTPAILVGLFALVGLLLQKKDISKVVTGTLKTVMGFLILSAGANFISIPLNNFSKMFGHAFTMQGVVPNTDVMSILAQNKFGTLTAVIMISAMILNIILAKYTRFKYIFLTGHHIMYFAAMLAFIFSISKVNFVVAAIFGAVIEGVWMVLSPAILQPFTRKIVGRDDLAVGHFGSLSYLVSAWVGKAFGNKNLTTENVKVPKQLSFLRDSSVSISITMALLFLILAPIAGSDYVQTTLSSGQNFIVFSLLQAINFAAGVYIILAGVRMIISEILPAFKGIADKLVKGAKPALDCPTVFPFAPNAVVIGFLSAFVGGIICMFLTPVFGLAVVVPGLVPMFFCGGTAGVYGNSTGGLRGAILGSLVTGLLLSFLPAILLIFLGHLGYATTWGDSDFDIIGSLLSGFFRLFD</sequence>
<evidence type="ECO:0000256" key="6">
    <source>
        <dbReference type="ARBA" id="ARBA00022683"/>
    </source>
</evidence>
<feature type="transmembrane region" description="Helical" evidence="14">
    <location>
        <begin position="120"/>
        <end position="141"/>
    </location>
</feature>
<feature type="transmembrane region" description="Helical" evidence="14">
    <location>
        <begin position="42"/>
        <end position="61"/>
    </location>
</feature>
<keyword evidence="3" id="KW-0813">Transport</keyword>
<dbReference type="PANTHER" id="PTHR33843">
    <property type="entry name" value="ASCORBATE-SPECIFIC PTS SYSTEM EIIC COMPONENT"/>
    <property type="match status" value="1"/>
</dbReference>
<evidence type="ECO:0000256" key="1">
    <source>
        <dbReference type="ARBA" id="ARBA00004651"/>
    </source>
</evidence>
<evidence type="ECO:0000313" key="16">
    <source>
        <dbReference type="Proteomes" id="UP001597399"/>
    </source>
</evidence>
<keyword evidence="9 14" id="KW-0472">Membrane</keyword>
<evidence type="ECO:0000256" key="12">
    <source>
        <dbReference type="ARBA" id="ARBA00039702"/>
    </source>
</evidence>
<evidence type="ECO:0000256" key="3">
    <source>
        <dbReference type="ARBA" id="ARBA00022448"/>
    </source>
</evidence>
<dbReference type="NCBIfam" id="NF009553">
    <property type="entry name" value="PRK12997.1-5"/>
    <property type="match status" value="1"/>
</dbReference>
<accession>A0ABW5RZU0</accession>
<feature type="transmembrane region" description="Helical" evidence="14">
    <location>
        <begin position="94"/>
        <end position="113"/>
    </location>
</feature>
<proteinExistence type="inferred from homology"/>
<evidence type="ECO:0000313" key="15">
    <source>
        <dbReference type="EMBL" id="MFD2692730.1"/>
    </source>
</evidence>
<keyword evidence="7 14" id="KW-0812">Transmembrane</keyword>
<dbReference type="Proteomes" id="UP001597399">
    <property type="component" value="Unassembled WGS sequence"/>
</dbReference>
<keyword evidence="4" id="KW-1003">Cell membrane</keyword>
<dbReference type="NCBIfam" id="NF006922">
    <property type="entry name" value="PRK09410.1-5"/>
    <property type="match status" value="1"/>
</dbReference>
<reference evidence="16" key="1">
    <citation type="journal article" date="2019" name="Int. J. Syst. Evol. Microbiol.">
        <title>The Global Catalogue of Microorganisms (GCM) 10K type strain sequencing project: providing services to taxonomists for standard genome sequencing and annotation.</title>
        <authorList>
            <consortium name="The Broad Institute Genomics Platform"/>
            <consortium name="The Broad Institute Genome Sequencing Center for Infectious Disease"/>
            <person name="Wu L."/>
            <person name="Ma J."/>
        </authorList>
    </citation>
    <scope>NUCLEOTIDE SEQUENCE [LARGE SCALE GENOMIC DNA]</scope>
    <source>
        <strain evidence="16">TISTR 2466</strain>
    </source>
</reference>
<feature type="transmembrane region" description="Helical" evidence="14">
    <location>
        <begin position="147"/>
        <end position="168"/>
    </location>
</feature>
<feature type="transmembrane region" description="Helical" evidence="14">
    <location>
        <begin position="373"/>
        <end position="398"/>
    </location>
</feature>
<evidence type="ECO:0000256" key="5">
    <source>
        <dbReference type="ARBA" id="ARBA00022597"/>
    </source>
</evidence>
<protein>
    <recommendedName>
        <fullName evidence="12">Ascorbate-specific PTS system EIIC component</fullName>
    </recommendedName>
    <alternativeName>
        <fullName evidence="13">Ascorbate-specific permease IIC component UlaA</fullName>
    </alternativeName>
</protein>
<dbReference type="RefSeq" id="WP_253065277.1">
    <property type="nucleotide sequence ID" value="NZ_JAMXWM010000041.1"/>
</dbReference>
<organism evidence="15 16">
    <name type="scientific">Sporolactobacillus shoreicorticis</name>
    <dbReference type="NCBI Taxonomy" id="1923877"/>
    <lineage>
        <taxon>Bacteria</taxon>
        <taxon>Bacillati</taxon>
        <taxon>Bacillota</taxon>
        <taxon>Bacilli</taxon>
        <taxon>Bacillales</taxon>
        <taxon>Sporolactobacillaceae</taxon>
        <taxon>Sporolactobacillus</taxon>
    </lineage>
</organism>
<comment type="subunit">
    <text evidence="2">Homodimer.</text>
</comment>
<comment type="similarity">
    <text evidence="11">Belongs to the UlaA family.</text>
</comment>
<keyword evidence="6" id="KW-0598">Phosphotransferase system</keyword>
<evidence type="ECO:0000256" key="2">
    <source>
        <dbReference type="ARBA" id="ARBA00011738"/>
    </source>
</evidence>
<feature type="transmembrane region" description="Helical" evidence="14">
    <location>
        <begin position="342"/>
        <end position="361"/>
    </location>
</feature>
<keyword evidence="5" id="KW-0762">Sugar transport</keyword>
<dbReference type="PANTHER" id="PTHR33843:SF4">
    <property type="entry name" value="ASCORBATE-SPECIFIC PTS SYSTEM EIIC COMPONENT"/>
    <property type="match status" value="1"/>
</dbReference>
<evidence type="ECO:0000256" key="13">
    <source>
        <dbReference type="ARBA" id="ARBA00042859"/>
    </source>
</evidence>
<keyword evidence="16" id="KW-1185">Reference proteome</keyword>
<evidence type="ECO:0000256" key="4">
    <source>
        <dbReference type="ARBA" id="ARBA00022475"/>
    </source>
</evidence>